<proteinExistence type="predicted"/>
<dbReference type="Pfam" id="PF02416">
    <property type="entry name" value="TatA_B_E"/>
    <property type="match status" value="1"/>
</dbReference>
<protein>
    <submittedName>
        <fullName evidence="9">Sec-independent protein translocase protein TatB</fullName>
    </submittedName>
</protein>
<dbReference type="AlphaFoldDB" id="A0A2N3YH30"/>
<evidence type="ECO:0000256" key="1">
    <source>
        <dbReference type="ARBA" id="ARBA00004167"/>
    </source>
</evidence>
<evidence type="ECO:0000313" key="10">
    <source>
        <dbReference type="Proteomes" id="UP000233781"/>
    </source>
</evidence>
<keyword evidence="2" id="KW-0813">Transport</keyword>
<keyword evidence="7" id="KW-0472">Membrane</keyword>
<comment type="subcellular location">
    <subcellularLocation>
        <location evidence="1">Membrane</location>
        <topology evidence="1">Single-pass membrane protein</topology>
    </subcellularLocation>
</comment>
<evidence type="ECO:0000256" key="4">
    <source>
        <dbReference type="ARBA" id="ARBA00022927"/>
    </source>
</evidence>
<evidence type="ECO:0000313" key="9">
    <source>
        <dbReference type="EMBL" id="PKW26172.1"/>
    </source>
</evidence>
<keyword evidence="3" id="KW-0812">Transmembrane</keyword>
<evidence type="ECO:0000256" key="5">
    <source>
        <dbReference type="ARBA" id="ARBA00022989"/>
    </source>
</evidence>
<organism evidence="9 10">
    <name type="scientific">Phycicoccus duodecadis</name>
    <dbReference type="NCBI Taxonomy" id="173053"/>
    <lineage>
        <taxon>Bacteria</taxon>
        <taxon>Bacillati</taxon>
        <taxon>Actinomycetota</taxon>
        <taxon>Actinomycetes</taxon>
        <taxon>Micrococcales</taxon>
        <taxon>Intrasporangiaceae</taxon>
        <taxon>Phycicoccus</taxon>
    </lineage>
</organism>
<evidence type="ECO:0000256" key="3">
    <source>
        <dbReference type="ARBA" id="ARBA00022692"/>
    </source>
</evidence>
<evidence type="ECO:0000256" key="8">
    <source>
        <dbReference type="SAM" id="MobiDB-lite"/>
    </source>
</evidence>
<dbReference type="OrthoDB" id="3267321at2"/>
<evidence type="ECO:0000256" key="6">
    <source>
        <dbReference type="ARBA" id="ARBA00023010"/>
    </source>
</evidence>
<keyword evidence="5" id="KW-1133">Transmembrane helix</keyword>
<name>A0A2N3YH30_9MICO</name>
<sequence length="177" mass="18774">MFGVNGWEVILLALIAVFVLGPDRMPEYAAKLARAIRKLRVMAEGAKDQLRDQLGPEYEDINWRQYDPRQYDPRRIVREALLEPLDDAVAPIRDEIGSVRSAARLRGGADAGAGAAGALGAAAVAGGAPGAVPGDGPADLDRPAEPEIGPHDAMARAWGAPRAYDPGRPVPYDAEAT</sequence>
<accession>A0A2N3YH30</accession>
<keyword evidence="6" id="KW-0811">Translocation</keyword>
<gene>
    <name evidence="9" type="ORF">ATL31_0978</name>
</gene>
<dbReference type="InterPro" id="IPR003369">
    <property type="entry name" value="TatA/B/E"/>
</dbReference>
<dbReference type="Gene3D" id="1.20.5.3310">
    <property type="match status" value="1"/>
</dbReference>
<dbReference type="RefSeq" id="WP_143598320.1">
    <property type="nucleotide sequence ID" value="NZ_PJNE01000001.1"/>
</dbReference>
<keyword evidence="10" id="KW-1185">Reference proteome</keyword>
<keyword evidence="4" id="KW-0653">Protein transport</keyword>
<comment type="caution">
    <text evidence="9">The sequence shown here is derived from an EMBL/GenBank/DDBJ whole genome shotgun (WGS) entry which is preliminary data.</text>
</comment>
<evidence type="ECO:0000256" key="7">
    <source>
        <dbReference type="ARBA" id="ARBA00023136"/>
    </source>
</evidence>
<reference evidence="9 10" key="1">
    <citation type="submission" date="2017-12" db="EMBL/GenBank/DDBJ databases">
        <title>Sequencing the genomes of 1000 Actinobacteria strains.</title>
        <authorList>
            <person name="Klenk H.-P."/>
        </authorList>
    </citation>
    <scope>NUCLEOTIDE SEQUENCE [LARGE SCALE GENOMIC DNA]</scope>
    <source>
        <strain evidence="9 10">DSM 12806</strain>
    </source>
</reference>
<dbReference type="PRINTS" id="PR01506">
    <property type="entry name" value="TATBPROTEIN"/>
</dbReference>
<evidence type="ECO:0000256" key="2">
    <source>
        <dbReference type="ARBA" id="ARBA00022448"/>
    </source>
</evidence>
<feature type="compositionally biased region" description="Basic and acidic residues" evidence="8">
    <location>
        <begin position="139"/>
        <end position="154"/>
    </location>
</feature>
<dbReference type="Proteomes" id="UP000233781">
    <property type="component" value="Unassembled WGS sequence"/>
</dbReference>
<dbReference type="EMBL" id="PJNE01000001">
    <property type="protein sequence ID" value="PKW26172.1"/>
    <property type="molecule type" value="Genomic_DNA"/>
</dbReference>
<feature type="region of interest" description="Disordered" evidence="8">
    <location>
        <begin position="130"/>
        <end position="177"/>
    </location>
</feature>